<dbReference type="InterPro" id="IPR007219">
    <property type="entry name" value="XnlR_reg_dom"/>
</dbReference>
<reference evidence="7" key="1">
    <citation type="submission" date="2020-06" db="EMBL/GenBank/DDBJ databases">
        <title>A chromosome-scale genome assembly of Talaromyces rugulosus W13939.</title>
        <authorList>
            <person name="Wang B."/>
            <person name="Guo L."/>
            <person name="Ye K."/>
            <person name="Wang L."/>
        </authorList>
    </citation>
    <scope>NUCLEOTIDE SEQUENCE [LARGE SCALE GENOMIC DNA]</scope>
    <source>
        <strain evidence="7">W13939</strain>
    </source>
</reference>
<dbReference type="PANTHER" id="PTHR31001:SF84">
    <property type="entry name" value="FUNGAL SPECIFIC TRANSCRIPTION FACTOR"/>
    <property type="match status" value="1"/>
</dbReference>
<dbReference type="SMART" id="SM00906">
    <property type="entry name" value="Fungal_trans"/>
    <property type="match status" value="1"/>
</dbReference>
<gene>
    <name evidence="6" type="ORF">TRUGW13939_00326</name>
</gene>
<sequence length="630" mass="71041">MRETESEKPRHRVQSVSAGNKNAVVNGRVITANQETYLIFVNLSLLEGNPTGKLSGTPKPHAPVITDDVLVRSDEPTLPDDEGFRALGYMPFEENFILSPASKSDADCDFFTSDTANFLSFIPPKPYADSLVQHFLKEVNYQYYILFPLKFSQDYAAWWTKRTNGQKLDAAFTSLLLRVCACATQSVGGELRKKLEIELGEKTQSLSQRYHEAAQQLSSKIPSGKGSLTLVQQLFLTASWFKIEALFAESWQVLGSAIHKAQELGMHRDAFNKRYSDFECEMRRRVWCILYIWDWQMSASLSRPLIISSGKFELPTGRLENTFGDSQNPPSPITHMIFQCQLIQDLTKITNIDQDIVPSSQVLIIKQVIDSWFESFPPLYRLSNPDTQWDEEYPYVFSQRLQLHTIGRMIMFQQLKPYLIGKPYESNANSDPTLANSGVDCALALVHISHQFYDLAYPIHSKFHLVIFVMFDTIATLCSAMMYDIDFKLSRREEVIESISSVLDMVKQTQYSAKTAVVCYRTLSKLVTKLPLPVQEKIPHLSRPLSSFDGDTVTHEISPANTSAGHLSGTTENSLETELKTPPLFDLPELPISDRYFPGFGDLSVMDLGGMDEAFDWGTIGLDFASGPVS</sequence>
<dbReference type="GO" id="GO:0003677">
    <property type="term" value="F:DNA binding"/>
    <property type="evidence" value="ECO:0007669"/>
    <property type="project" value="InterPro"/>
</dbReference>
<dbReference type="Proteomes" id="UP000509510">
    <property type="component" value="Chromosome I"/>
</dbReference>
<comment type="subcellular location">
    <subcellularLocation>
        <location evidence="1">Nucleus</location>
    </subcellularLocation>
</comment>
<dbReference type="RefSeq" id="XP_035339429.1">
    <property type="nucleotide sequence ID" value="XM_035483536.1"/>
</dbReference>
<keyword evidence="7" id="KW-1185">Reference proteome</keyword>
<dbReference type="OrthoDB" id="5344325at2759"/>
<evidence type="ECO:0000313" key="7">
    <source>
        <dbReference type="Proteomes" id="UP000509510"/>
    </source>
</evidence>
<name>A0A7H8QH99_TALRU</name>
<keyword evidence="4" id="KW-0539">Nucleus</keyword>
<keyword evidence="3" id="KW-0804">Transcription</keyword>
<dbReference type="InterPro" id="IPR050613">
    <property type="entry name" value="Sec_Metabolite_Reg"/>
</dbReference>
<evidence type="ECO:0000313" key="6">
    <source>
        <dbReference type="EMBL" id="QKX53250.1"/>
    </source>
</evidence>
<evidence type="ECO:0000256" key="2">
    <source>
        <dbReference type="ARBA" id="ARBA00023015"/>
    </source>
</evidence>
<dbReference type="GO" id="GO:0005634">
    <property type="term" value="C:nucleus"/>
    <property type="evidence" value="ECO:0007669"/>
    <property type="project" value="UniProtKB-SubCell"/>
</dbReference>
<dbReference type="KEGG" id="trg:TRUGW13939_00326"/>
<feature type="domain" description="Xylanolytic transcriptional activator regulatory" evidence="5">
    <location>
        <begin position="250"/>
        <end position="323"/>
    </location>
</feature>
<dbReference type="AlphaFoldDB" id="A0A7H8QH99"/>
<dbReference type="EMBL" id="CP055898">
    <property type="protein sequence ID" value="QKX53250.1"/>
    <property type="molecule type" value="Genomic_DNA"/>
</dbReference>
<protein>
    <recommendedName>
        <fullName evidence="5">Xylanolytic transcriptional activator regulatory domain-containing protein</fullName>
    </recommendedName>
</protein>
<dbReference type="CDD" id="cd12148">
    <property type="entry name" value="fungal_TF_MHR"/>
    <property type="match status" value="1"/>
</dbReference>
<evidence type="ECO:0000256" key="1">
    <source>
        <dbReference type="ARBA" id="ARBA00004123"/>
    </source>
</evidence>
<dbReference type="PANTHER" id="PTHR31001">
    <property type="entry name" value="UNCHARACTERIZED TRANSCRIPTIONAL REGULATORY PROTEIN"/>
    <property type="match status" value="1"/>
</dbReference>
<evidence type="ECO:0000259" key="5">
    <source>
        <dbReference type="SMART" id="SM00906"/>
    </source>
</evidence>
<accession>A0A7H8QH99</accession>
<dbReference type="Pfam" id="PF04082">
    <property type="entry name" value="Fungal_trans"/>
    <property type="match status" value="1"/>
</dbReference>
<organism evidence="6 7">
    <name type="scientific">Talaromyces rugulosus</name>
    <name type="common">Penicillium rugulosum</name>
    <dbReference type="NCBI Taxonomy" id="121627"/>
    <lineage>
        <taxon>Eukaryota</taxon>
        <taxon>Fungi</taxon>
        <taxon>Dikarya</taxon>
        <taxon>Ascomycota</taxon>
        <taxon>Pezizomycotina</taxon>
        <taxon>Eurotiomycetes</taxon>
        <taxon>Eurotiomycetidae</taxon>
        <taxon>Eurotiales</taxon>
        <taxon>Trichocomaceae</taxon>
        <taxon>Talaromyces</taxon>
        <taxon>Talaromyces sect. Islandici</taxon>
    </lineage>
</organism>
<dbReference type="GO" id="GO:0006351">
    <property type="term" value="P:DNA-templated transcription"/>
    <property type="evidence" value="ECO:0007669"/>
    <property type="project" value="InterPro"/>
</dbReference>
<evidence type="ECO:0000256" key="3">
    <source>
        <dbReference type="ARBA" id="ARBA00023163"/>
    </source>
</evidence>
<proteinExistence type="predicted"/>
<evidence type="ECO:0000256" key="4">
    <source>
        <dbReference type="ARBA" id="ARBA00023242"/>
    </source>
</evidence>
<dbReference type="GeneID" id="55987841"/>
<dbReference type="GO" id="GO:0008270">
    <property type="term" value="F:zinc ion binding"/>
    <property type="evidence" value="ECO:0007669"/>
    <property type="project" value="InterPro"/>
</dbReference>
<keyword evidence="2" id="KW-0805">Transcription regulation</keyword>